<proteinExistence type="predicted"/>
<evidence type="ECO:0000313" key="3">
    <source>
        <dbReference type="Proteomes" id="UP000218811"/>
    </source>
</evidence>
<accession>A0A2H3J8C4</accession>
<feature type="domain" description="DDE-1" evidence="1">
    <location>
        <begin position="1"/>
        <end position="51"/>
    </location>
</feature>
<reference evidence="2 3" key="1">
    <citation type="journal article" date="2012" name="Science">
        <title>The Paleozoic origin of enzymatic lignin decomposition reconstructed from 31 fungal genomes.</title>
        <authorList>
            <person name="Floudas D."/>
            <person name="Binder M."/>
            <person name="Riley R."/>
            <person name="Barry K."/>
            <person name="Blanchette R.A."/>
            <person name="Henrissat B."/>
            <person name="Martinez A.T."/>
            <person name="Otillar R."/>
            <person name="Spatafora J.W."/>
            <person name="Yadav J.S."/>
            <person name="Aerts A."/>
            <person name="Benoit I."/>
            <person name="Boyd A."/>
            <person name="Carlson A."/>
            <person name="Copeland A."/>
            <person name="Coutinho P.M."/>
            <person name="de Vries R.P."/>
            <person name="Ferreira P."/>
            <person name="Findley K."/>
            <person name="Foster B."/>
            <person name="Gaskell J."/>
            <person name="Glotzer D."/>
            <person name="Gorecki P."/>
            <person name="Heitman J."/>
            <person name="Hesse C."/>
            <person name="Hori C."/>
            <person name="Igarashi K."/>
            <person name="Jurgens J.A."/>
            <person name="Kallen N."/>
            <person name="Kersten P."/>
            <person name="Kohler A."/>
            <person name="Kuees U."/>
            <person name="Kumar T.K.A."/>
            <person name="Kuo A."/>
            <person name="LaButti K."/>
            <person name="Larrondo L.F."/>
            <person name="Lindquist E."/>
            <person name="Ling A."/>
            <person name="Lombard V."/>
            <person name="Lucas S."/>
            <person name="Lundell T."/>
            <person name="Martin R."/>
            <person name="McLaughlin D.J."/>
            <person name="Morgenstern I."/>
            <person name="Morin E."/>
            <person name="Murat C."/>
            <person name="Nagy L.G."/>
            <person name="Nolan M."/>
            <person name="Ohm R.A."/>
            <person name="Patyshakuliyeva A."/>
            <person name="Rokas A."/>
            <person name="Ruiz-Duenas F.J."/>
            <person name="Sabat G."/>
            <person name="Salamov A."/>
            <person name="Samejima M."/>
            <person name="Schmutz J."/>
            <person name="Slot J.C."/>
            <person name="St John F."/>
            <person name="Stenlid J."/>
            <person name="Sun H."/>
            <person name="Sun S."/>
            <person name="Syed K."/>
            <person name="Tsang A."/>
            <person name="Wiebenga A."/>
            <person name="Young D."/>
            <person name="Pisabarro A."/>
            <person name="Eastwood D.C."/>
            <person name="Martin F."/>
            <person name="Cullen D."/>
            <person name="Grigoriev I.V."/>
            <person name="Hibbett D.S."/>
        </authorList>
    </citation>
    <scope>NUCLEOTIDE SEQUENCE [LARGE SCALE GENOMIC DNA]</scope>
    <source>
        <strain evidence="2 3">MD-104</strain>
    </source>
</reference>
<dbReference type="AlphaFoldDB" id="A0A2H3J8C4"/>
<dbReference type="GO" id="GO:0003676">
    <property type="term" value="F:nucleic acid binding"/>
    <property type="evidence" value="ECO:0007669"/>
    <property type="project" value="InterPro"/>
</dbReference>
<dbReference type="InterPro" id="IPR004875">
    <property type="entry name" value="DDE_SF_endonuclease_dom"/>
</dbReference>
<organism evidence="2 3">
    <name type="scientific">Wolfiporia cocos (strain MD-104)</name>
    <name type="common">Brown rot fungus</name>
    <dbReference type="NCBI Taxonomy" id="742152"/>
    <lineage>
        <taxon>Eukaryota</taxon>
        <taxon>Fungi</taxon>
        <taxon>Dikarya</taxon>
        <taxon>Basidiomycota</taxon>
        <taxon>Agaricomycotina</taxon>
        <taxon>Agaricomycetes</taxon>
        <taxon>Polyporales</taxon>
        <taxon>Phaeolaceae</taxon>
        <taxon>Wolfiporia</taxon>
    </lineage>
</organism>
<evidence type="ECO:0000259" key="1">
    <source>
        <dbReference type="Pfam" id="PF03184"/>
    </source>
</evidence>
<feature type="non-terminal residue" evidence="2">
    <location>
        <position position="1"/>
    </location>
</feature>
<sequence>DGHGSHTTKCMVELAIANNIHLFCLPPHMTHKLQPLDVGVFRPLQQKWQEHCD</sequence>
<dbReference type="Proteomes" id="UP000218811">
    <property type="component" value="Unassembled WGS sequence"/>
</dbReference>
<name>A0A2H3J8C4_WOLCO</name>
<dbReference type="EMBL" id="KB467942">
    <property type="protein sequence ID" value="PCH38502.1"/>
    <property type="molecule type" value="Genomic_DNA"/>
</dbReference>
<dbReference type="STRING" id="742152.A0A2H3J8C4"/>
<evidence type="ECO:0000313" key="2">
    <source>
        <dbReference type="EMBL" id="PCH38502.1"/>
    </source>
</evidence>
<protein>
    <recommendedName>
        <fullName evidence="1">DDE-1 domain-containing protein</fullName>
    </recommendedName>
</protein>
<dbReference type="OrthoDB" id="3064354at2759"/>
<dbReference type="Pfam" id="PF03184">
    <property type="entry name" value="DDE_1"/>
    <property type="match status" value="1"/>
</dbReference>
<keyword evidence="3" id="KW-1185">Reference proteome</keyword>
<gene>
    <name evidence="2" type="ORF">WOLCODRAFT_66605</name>
</gene>